<evidence type="ECO:0000259" key="7">
    <source>
        <dbReference type="PROSITE" id="PS51006"/>
    </source>
</evidence>
<feature type="compositionally biased region" description="Polar residues" evidence="5">
    <location>
        <begin position="18"/>
        <end position="31"/>
    </location>
</feature>
<dbReference type="EMBL" id="JANBPU010000017">
    <property type="protein sequence ID" value="KAJ1920151.1"/>
    <property type="molecule type" value="Genomic_DNA"/>
</dbReference>
<dbReference type="GO" id="GO:0006596">
    <property type="term" value="P:polyamine biosynthetic process"/>
    <property type="evidence" value="ECO:0007669"/>
    <property type="project" value="UniProtKB-UniRule"/>
</dbReference>
<feature type="transmembrane region" description="Helical" evidence="6">
    <location>
        <begin position="109"/>
        <end position="129"/>
    </location>
</feature>
<name>A0A9W8A9C4_9FUNG</name>
<dbReference type="Proteomes" id="UP001150538">
    <property type="component" value="Unassembled WGS sequence"/>
</dbReference>
<evidence type="ECO:0000256" key="1">
    <source>
        <dbReference type="ARBA" id="ARBA00007867"/>
    </source>
</evidence>
<dbReference type="AlphaFoldDB" id="A0A9W8A9C4"/>
<feature type="transmembrane region" description="Helical" evidence="6">
    <location>
        <begin position="259"/>
        <end position="278"/>
    </location>
</feature>
<dbReference type="PANTHER" id="PTHR43317">
    <property type="entry name" value="THERMOSPERMINE SYNTHASE ACAULIS5"/>
    <property type="match status" value="1"/>
</dbReference>
<organism evidence="8 9">
    <name type="scientific">Mycoemilia scoparia</name>
    <dbReference type="NCBI Taxonomy" id="417184"/>
    <lineage>
        <taxon>Eukaryota</taxon>
        <taxon>Fungi</taxon>
        <taxon>Fungi incertae sedis</taxon>
        <taxon>Zoopagomycota</taxon>
        <taxon>Kickxellomycotina</taxon>
        <taxon>Kickxellomycetes</taxon>
        <taxon>Kickxellales</taxon>
        <taxon>Kickxellaceae</taxon>
        <taxon>Mycoemilia</taxon>
    </lineage>
</organism>
<feature type="region of interest" description="Disordered" evidence="5">
    <location>
        <begin position="1"/>
        <end position="31"/>
    </location>
</feature>
<dbReference type="Gene3D" id="3.40.50.150">
    <property type="entry name" value="Vaccinia Virus protein VP39"/>
    <property type="match status" value="1"/>
</dbReference>
<keyword evidence="9" id="KW-1185">Reference proteome</keyword>
<dbReference type="PANTHER" id="PTHR43317:SF1">
    <property type="entry name" value="THERMOSPERMINE SYNTHASE ACAULIS5"/>
    <property type="match status" value="1"/>
</dbReference>
<evidence type="ECO:0000256" key="3">
    <source>
        <dbReference type="ARBA" id="ARBA00023115"/>
    </source>
</evidence>
<keyword evidence="2 4" id="KW-0808">Transferase</keyword>
<dbReference type="InterPro" id="IPR030374">
    <property type="entry name" value="PABS"/>
</dbReference>
<feature type="transmembrane region" description="Helical" evidence="6">
    <location>
        <begin position="184"/>
        <end position="205"/>
    </location>
</feature>
<comment type="similarity">
    <text evidence="1">Belongs to the spermidine/spermine synthase family.</text>
</comment>
<feature type="transmembrane region" description="Helical" evidence="6">
    <location>
        <begin position="37"/>
        <end position="59"/>
    </location>
</feature>
<keyword evidence="6" id="KW-0812">Transmembrane</keyword>
<keyword evidence="3 4" id="KW-0620">Polyamine biosynthesis</keyword>
<dbReference type="NCBIfam" id="NF037959">
    <property type="entry name" value="MFS_SpdSyn"/>
    <property type="match status" value="1"/>
</dbReference>
<sequence length="600" mass="66045">MATTRRRKNVEQSKENEQPSTAQANSTEPTANAGSSVFEIAGVGLISLTTSAIVASTMMRLGPQYLEPVYGNVLPYINYQWYVLASVLYGAALGAVYCRRNITAGPKRLGMAISHAFDLICIMMATAPLRLKYMFSLVETLGPNYGPHIIQLTFGYPVFIAIGFIMSVVSFWAGYSPVSPSRSLVTVFGAFLGQLLICTAGYTYVTPQRSCEAALLLGVNVAIASIIIKLVTEYFVGVNTTPAGQTQNQDRKKSKSGGLNIRIWPIAFCIATGVLTMFTDPQCARAVTPSHQKNPLQMVLSRAESATGWVDVVATEKAGHKMKVLRSGHSIVGGIWEETSESIFGVFYYMDAVKYARDPKAKGQERALQIGLGAGITTRSLYNENVLVDIVELDPAVYQAAIDYFKVPKEITAVYLQDGRKFMEDALDHTYDYIVHDVFTGGSVPAALFSKEALQHAKRILKPGGILSLNFVGEVGSGKSFDYVVRTLRSVFSHIRCFADTKPDGDSIANIVFFASDRPIKFHIPDHIAKPRPSEQTTRTHILSGMMDMELDIDKYIGDNSAGEIITDTYNPLSQFQIPSAIKHWQIMRDTFPSTFWNNY</sequence>
<protein>
    <recommendedName>
        <fullName evidence="7">PABS domain-containing protein</fullName>
    </recommendedName>
</protein>
<evidence type="ECO:0000256" key="5">
    <source>
        <dbReference type="SAM" id="MobiDB-lite"/>
    </source>
</evidence>
<dbReference type="SUPFAM" id="SSF53335">
    <property type="entry name" value="S-adenosyl-L-methionine-dependent methyltransferases"/>
    <property type="match status" value="1"/>
</dbReference>
<gene>
    <name evidence="8" type="ORF">H4219_001524</name>
</gene>
<evidence type="ECO:0000256" key="4">
    <source>
        <dbReference type="PROSITE-ProRule" id="PRU00354"/>
    </source>
</evidence>
<feature type="domain" description="PABS" evidence="7">
    <location>
        <begin position="388"/>
        <end position="517"/>
    </location>
</feature>
<dbReference type="InterPro" id="IPR029063">
    <property type="entry name" value="SAM-dependent_MTases_sf"/>
</dbReference>
<comment type="caution">
    <text evidence="8">The sequence shown here is derived from an EMBL/GenBank/DDBJ whole genome shotgun (WGS) entry which is preliminary data.</text>
</comment>
<dbReference type="GO" id="GO:0016740">
    <property type="term" value="F:transferase activity"/>
    <property type="evidence" value="ECO:0007669"/>
    <property type="project" value="UniProtKB-UniRule"/>
</dbReference>
<evidence type="ECO:0000256" key="6">
    <source>
        <dbReference type="SAM" id="Phobius"/>
    </source>
</evidence>
<reference evidence="8" key="1">
    <citation type="submission" date="2022-07" db="EMBL/GenBank/DDBJ databases">
        <title>Phylogenomic reconstructions and comparative analyses of Kickxellomycotina fungi.</title>
        <authorList>
            <person name="Reynolds N.K."/>
            <person name="Stajich J.E."/>
            <person name="Barry K."/>
            <person name="Grigoriev I.V."/>
            <person name="Crous P."/>
            <person name="Smith M.E."/>
        </authorList>
    </citation>
    <scope>NUCLEOTIDE SEQUENCE</scope>
    <source>
        <strain evidence="8">NBRC 100468</strain>
    </source>
</reference>
<feature type="active site" description="Proton acceptor" evidence="4">
    <location>
        <position position="437"/>
    </location>
</feature>
<feature type="transmembrane region" description="Helical" evidence="6">
    <location>
        <begin position="79"/>
        <end position="97"/>
    </location>
</feature>
<keyword evidence="6" id="KW-1133">Transmembrane helix</keyword>
<proteinExistence type="inferred from homology"/>
<feature type="transmembrane region" description="Helical" evidence="6">
    <location>
        <begin position="217"/>
        <end position="238"/>
    </location>
</feature>
<evidence type="ECO:0000313" key="9">
    <source>
        <dbReference type="Proteomes" id="UP001150538"/>
    </source>
</evidence>
<evidence type="ECO:0000313" key="8">
    <source>
        <dbReference type="EMBL" id="KAJ1920151.1"/>
    </source>
</evidence>
<dbReference type="PROSITE" id="PS51006">
    <property type="entry name" value="PABS_2"/>
    <property type="match status" value="1"/>
</dbReference>
<feature type="transmembrane region" description="Helical" evidence="6">
    <location>
        <begin position="149"/>
        <end position="172"/>
    </location>
</feature>
<dbReference type="CDD" id="cd02440">
    <property type="entry name" value="AdoMet_MTases"/>
    <property type="match status" value="1"/>
</dbReference>
<dbReference type="Pfam" id="PF01564">
    <property type="entry name" value="Spermine_synth"/>
    <property type="match status" value="1"/>
</dbReference>
<evidence type="ECO:0000256" key="2">
    <source>
        <dbReference type="ARBA" id="ARBA00022679"/>
    </source>
</evidence>
<dbReference type="OrthoDB" id="2016285at2759"/>
<accession>A0A9W8A9C4</accession>
<keyword evidence="6" id="KW-0472">Membrane</keyword>